<dbReference type="AlphaFoldDB" id="A0A369QH16"/>
<comment type="caution">
    <text evidence="5">The sequence shown here is derived from an EMBL/GenBank/DDBJ whole genome shotgun (WGS) entry which is preliminary data.</text>
</comment>
<dbReference type="PANTHER" id="PTHR47245">
    <property type="entry name" value="PEPTIDYLPROLYL ISOMERASE"/>
    <property type="match status" value="1"/>
</dbReference>
<proteinExistence type="predicted"/>
<reference evidence="5 6" key="1">
    <citation type="submission" date="2018-04" db="EMBL/GenBank/DDBJ databases">
        <title>Adhaeribacter sp. HMF7616 genome sequencing and assembly.</title>
        <authorList>
            <person name="Kang H."/>
            <person name="Kang J."/>
            <person name="Cha I."/>
            <person name="Kim H."/>
            <person name="Joh K."/>
        </authorList>
    </citation>
    <scope>NUCLEOTIDE SEQUENCE [LARGE SCALE GENOMIC DNA]</scope>
    <source>
        <strain evidence="5 6">HMF7616</strain>
    </source>
</reference>
<feature type="domain" description="OmpA-like" evidence="4">
    <location>
        <begin position="547"/>
        <end position="655"/>
    </location>
</feature>
<dbReference type="SUPFAM" id="SSF54534">
    <property type="entry name" value="FKBP-like"/>
    <property type="match status" value="2"/>
</dbReference>
<dbReference type="Proteomes" id="UP000253919">
    <property type="component" value="Unassembled WGS sequence"/>
</dbReference>
<sequence length="762" mass="86101">MHRNLFLIGGTLLFLFGCNASKTPDNQEPVLFTVAGKPVTTTEFNYVYNKNNSQPDNGAAKGSVQEYLELYTNFKLKVTEAEKRGLDTTAAFRKELEGYKEQLAQPYLTEKNVTDQLIKEAYERMKKEVNASHILVNVAADAEPKDTLAAYNKVVALRRRVEAGENFNELARAESDDPSAKENSGNLGFFTALQMLYPFEKAAYNTEAGQLSNPVRTRFGYHLIKINEVRPAQGEIKVAHIMVRATPGIPKADSVVAKKKIDAIYNRLTRKENWDKLTAQFSEDASSSTKGGELPWFGTGRMLPSFEEAAFKLTNVGDVSKPVQTPYGWHIIKLIERRGLPAYEEMEPYLRSKVAKDSRSELNKSAFLKRIKQENNFQETKAAKDFALSKATDALKEGSWQYTGADKEMNQTLFLLQDRPFTVKDFFAYVQQNQKGTTNPTSPTHLMNVLYDNYVTASLLNYEREHLEAKYVDYRMLVNEYRDGILLFQLMDEKVWSKAIQDTVGLQTFFKNNKENYKWDTRADAIIISAANKDILTQAQQMLTAGKYELSKLRPEPLLFPAGKEVITPTMTNQLNEVYDRLSSDPSLTLQLTGNADSKESTGKNAGLANKRAQQVAAFLTGKGITANRLTITANKPKAVATANRNVTFTLFTSDLKGIEEALNTSNPLDVQVQNKRFQKGENKILDEITWQEGTYNLDKDGRAIYIKINKILPPGYKTLNEVRGLATSDYQSYLEKEWLKELRQKYPVEVNAAEVQKLTQK</sequence>
<dbReference type="PROSITE" id="PS50198">
    <property type="entry name" value="PPIC_PPIASE_2"/>
    <property type="match status" value="2"/>
</dbReference>
<gene>
    <name evidence="5" type="primary">surA</name>
    <name evidence="5" type="ORF">AHMF7616_02634</name>
</gene>
<protein>
    <submittedName>
        <fullName evidence="5">Peptidylprolyl isomerase</fullName>
        <ecNumber evidence="5">5.2.1.8</ecNumber>
    </submittedName>
</protein>
<keyword evidence="2" id="KW-0472">Membrane</keyword>
<feature type="domain" description="PpiC" evidence="3">
    <location>
        <begin position="126"/>
        <end position="228"/>
    </location>
</feature>
<organism evidence="5 6">
    <name type="scientific">Adhaeribacter pallidiroseus</name>
    <dbReference type="NCBI Taxonomy" id="2072847"/>
    <lineage>
        <taxon>Bacteria</taxon>
        <taxon>Pseudomonadati</taxon>
        <taxon>Bacteroidota</taxon>
        <taxon>Cytophagia</taxon>
        <taxon>Cytophagales</taxon>
        <taxon>Hymenobacteraceae</taxon>
        <taxon>Adhaeribacter</taxon>
    </lineage>
</organism>
<dbReference type="Gene3D" id="3.30.1330.60">
    <property type="entry name" value="OmpA-like domain"/>
    <property type="match status" value="1"/>
</dbReference>
<dbReference type="PROSITE" id="PS51123">
    <property type="entry name" value="OMPA_2"/>
    <property type="match status" value="1"/>
</dbReference>
<dbReference type="EMBL" id="QASA01000001">
    <property type="protein sequence ID" value="RDC64024.1"/>
    <property type="molecule type" value="Genomic_DNA"/>
</dbReference>
<dbReference type="PANTHER" id="PTHR47245:SF2">
    <property type="entry name" value="PEPTIDYL-PROLYL CIS-TRANS ISOMERASE HP_0175-RELATED"/>
    <property type="match status" value="1"/>
</dbReference>
<evidence type="ECO:0000256" key="2">
    <source>
        <dbReference type="PROSITE-ProRule" id="PRU00473"/>
    </source>
</evidence>
<name>A0A369QH16_9BACT</name>
<keyword evidence="6" id="KW-1185">Reference proteome</keyword>
<dbReference type="RefSeq" id="WP_115373233.1">
    <property type="nucleotide sequence ID" value="NZ_QASA01000001.1"/>
</dbReference>
<dbReference type="InterPro" id="IPR027304">
    <property type="entry name" value="Trigger_fact/SurA_dom_sf"/>
</dbReference>
<evidence type="ECO:0000313" key="5">
    <source>
        <dbReference type="EMBL" id="RDC64024.1"/>
    </source>
</evidence>
<evidence type="ECO:0000259" key="3">
    <source>
        <dbReference type="PROSITE" id="PS50198"/>
    </source>
</evidence>
<dbReference type="SUPFAM" id="SSF103088">
    <property type="entry name" value="OmpA-like"/>
    <property type="match status" value="1"/>
</dbReference>
<dbReference type="Pfam" id="PF00691">
    <property type="entry name" value="OmpA"/>
    <property type="match status" value="1"/>
</dbReference>
<keyword evidence="1 5" id="KW-0413">Isomerase</keyword>
<dbReference type="GO" id="GO:0016020">
    <property type="term" value="C:membrane"/>
    <property type="evidence" value="ECO:0007669"/>
    <property type="project" value="UniProtKB-UniRule"/>
</dbReference>
<keyword evidence="1" id="KW-0697">Rotamase</keyword>
<dbReference type="PROSITE" id="PS51257">
    <property type="entry name" value="PROKAR_LIPOPROTEIN"/>
    <property type="match status" value="1"/>
</dbReference>
<dbReference type="Gene3D" id="3.10.50.40">
    <property type="match status" value="2"/>
</dbReference>
<dbReference type="InterPro" id="IPR000297">
    <property type="entry name" value="PPIase_PpiC"/>
</dbReference>
<feature type="domain" description="PpiC" evidence="3">
    <location>
        <begin position="233"/>
        <end position="336"/>
    </location>
</feature>
<evidence type="ECO:0000256" key="1">
    <source>
        <dbReference type="PROSITE-ProRule" id="PRU00278"/>
    </source>
</evidence>
<dbReference type="InterPro" id="IPR036737">
    <property type="entry name" value="OmpA-like_sf"/>
</dbReference>
<dbReference type="SUPFAM" id="SSF109998">
    <property type="entry name" value="Triger factor/SurA peptide-binding domain-like"/>
    <property type="match status" value="1"/>
</dbReference>
<evidence type="ECO:0000313" key="6">
    <source>
        <dbReference type="Proteomes" id="UP000253919"/>
    </source>
</evidence>
<dbReference type="Pfam" id="PF13616">
    <property type="entry name" value="Rotamase_3"/>
    <property type="match status" value="1"/>
</dbReference>
<dbReference type="InterPro" id="IPR050245">
    <property type="entry name" value="PrsA_foldase"/>
</dbReference>
<dbReference type="EC" id="5.2.1.8" evidence="5"/>
<evidence type="ECO:0000259" key="4">
    <source>
        <dbReference type="PROSITE" id="PS51123"/>
    </source>
</evidence>
<accession>A0A369QH16</accession>
<dbReference type="InterPro" id="IPR006665">
    <property type="entry name" value="OmpA-like"/>
</dbReference>
<dbReference type="InterPro" id="IPR046357">
    <property type="entry name" value="PPIase_dom_sf"/>
</dbReference>
<dbReference type="OrthoDB" id="14196at2"/>
<dbReference type="GO" id="GO:0003755">
    <property type="term" value="F:peptidyl-prolyl cis-trans isomerase activity"/>
    <property type="evidence" value="ECO:0007669"/>
    <property type="project" value="UniProtKB-KW"/>
</dbReference>